<name>A0A221S325_9VIRU</name>
<reference evidence="2" key="1">
    <citation type="submission" date="2016-03" db="EMBL/GenBank/DDBJ databases">
        <title>Novel chaperonins are prevalent in the virioplankton and link to viral biology and ecology.</title>
        <authorList>
            <person name="Marine R.L."/>
            <person name="Nasko D.J."/>
            <person name="Polson S.W."/>
            <person name="Wommack K.E."/>
        </authorList>
    </citation>
    <scope>NUCLEOTIDE SEQUENCE</scope>
</reference>
<organism evidence="2">
    <name type="scientific">uncultured virus</name>
    <dbReference type="NCBI Taxonomy" id="340016"/>
    <lineage>
        <taxon>Viruses</taxon>
        <taxon>environmental samples</taxon>
    </lineage>
</organism>
<dbReference type="GO" id="GO:0044183">
    <property type="term" value="F:protein folding chaperone"/>
    <property type="evidence" value="ECO:0007669"/>
    <property type="project" value="InterPro"/>
</dbReference>
<dbReference type="SMART" id="SM00883">
    <property type="entry name" value="Cpn10"/>
    <property type="match status" value="1"/>
</dbReference>
<dbReference type="InterPro" id="IPR037124">
    <property type="entry name" value="Chaperonin_GroES_sf"/>
</dbReference>
<dbReference type="EMBL" id="KU970643">
    <property type="protein sequence ID" value="ASN63237.1"/>
    <property type="molecule type" value="Genomic_DNA"/>
</dbReference>
<sequence>MVMEPKMAGAISNADWAQDDTVADPSPLPVIPGYRILIRPLKVQNKTKGSILLPDSFQDDINYLTTVGRVVAVGDLAYEDHEKFSKGAWCKVGDFVCYGKMTGNKLRYKGVNFILLYDDQVIMRIEDPSDVDPMFNIAS</sequence>
<accession>A0A221S325</accession>
<evidence type="ECO:0000313" key="2">
    <source>
        <dbReference type="EMBL" id="ASN63237.1"/>
    </source>
</evidence>
<dbReference type="Gene3D" id="2.30.33.40">
    <property type="entry name" value="GroES chaperonin"/>
    <property type="match status" value="1"/>
</dbReference>
<dbReference type="SUPFAM" id="SSF50129">
    <property type="entry name" value="GroES-like"/>
    <property type="match status" value="1"/>
</dbReference>
<evidence type="ECO:0000256" key="1">
    <source>
        <dbReference type="ARBA" id="ARBA00023186"/>
    </source>
</evidence>
<protein>
    <submittedName>
        <fullName evidence="2">Co-chaperonin GroES</fullName>
    </submittedName>
</protein>
<dbReference type="Pfam" id="PF00166">
    <property type="entry name" value="Cpn10"/>
    <property type="match status" value="1"/>
</dbReference>
<proteinExistence type="predicted"/>
<dbReference type="InterPro" id="IPR011032">
    <property type="entry name" value="GroES-like_sf"/>
</dbReference>
<dbReference type="GO" id="GO:0005524">
    <property type="term" value="F:ATP binding"/>
    <property type="evidence" value="ECO:0007669"/>
    <property type="project" value="InterPro"/>
</dbReference>
<dbReference type="CDD" id="cd00320">
    <property type="entry name" value="cpn10"/>
    <property type="match status" value="1"/>
</dbReference>
<keyword evidence="1" id="KW-0143">Chaperone</keyword>
<gene>
    <name evidence="2" type="primary">groES</name>
</gene>
<dbReference type="InterPro" id="IPR020818">
    <property type="entry name" value="Chaperonin_GroES"/>
</dbReference>